<dbReference type="RefSeq" id="WP_110783823.1">
    <property type="nucleotide sequence ID" value="NZ_QKQS01000001.1"/>
</dbReference>
<comment type="caution">
    <text evidence="1">The sequence shown here is derived from an EMBL/GenBank/DDBJ whole genome shotgun (WGS) entry which is preliminary data.</text>
</comment>
<evidence type="ECO:0000313" key="1">
    <source>
        <dbReference type="EMBL" id="PZA13867.1"/>
    </source>
</evidence>
<accession>A0A323UNI7</accession>
<sequence>MDDVDAVMSALTDEDVDRYLRNVPPPDVEMQIAPRLDDWAVLITNESGRQVLKLMGSAYGHPELEDGEHMRTGRLVWVDPSMRWARATDRLWRLDDAEDSQPTGN</sequence>
<protein>
    <submittedName>
        <fullName evidence="1">Uncharacterized protein</fullName>
    </submittedName>
</protein>
<dbReference type="OrthoDB" id="8238197at2"/>
<reference evidence="1 2" key="1">
    <citation type="submission" date="2018-06" db="EMBL/GenBank/DDBJ databases">
        <title>Draft Whole-Genome Sequence of the purple photosynthetic bacterium Rhodospeudomonas palustris XCP.</title>
        <authorList>
            <person name="Rayyan A."/>
            <person name="Meyer T.E."/>
            <person name="Kyndt J.A."/>
        </authorList>
    </citation>
    <scope>NUCLEOTIDE SEQUENCE [LARGE SCALE GENOMIC DNA]</scope>
    <source>
        <strain evidence="1 2">XCP</strain>
    </source>
</reference>
<dbReference type="Proteomes" id="UP000248134">
    <property type="component" value="Unassembled WGS sequence"/>
</dbReference>
<evidence type="ECO:0000313" key="2">
    <source>
        <dbReference type="Proteomes" id="UP000248134"/>
    </source>
</evidence>
<dbReference type="AlphaFoldDB" id="A0A323UNI7"/>
<proteinExistence type="predicted"/>
<gene>
    <name evidence="1" type="ORF">DNX69_00020</name>
</gene>
<name>A0A323UNI7_RHOPL</name>
<organism evidence="1 2">
    <name type="scientific">Rhodopseudomonas palustris</name>
    <dbReference type="NCBI Taxonomy" id="1076"/>
    <lineage>
        <taxon>Bacteria</taxon>
        <taxon>Pseudomonadati</taxon>
        <taxon>Pseudomonadota</taxon>
        <taxon>Alphaproteobacteria</taxon>
        <taxon>Hyphomicrobiales</taxon>
        <taxon>Nitrobacteraceae</taxon>
        <taxon>Rhodopseudomonas</taxon>
    </lineage>
</organism>
<dbReference type="EMBL" id="QKQS01000001">
    <property type="protein sequence ID" value="PZA13867.1"/>
    <property type="molecule type" value="Genomic_DNA"/>
</dbReference>